<dbReference type="Proteomes" id="UP001151760">
    <property type="component" value="Unassembled WGS sequence"/>
</dbReference>
<gene>
    <name evidence="2" type="ORF">Tco_0859471</name>
</gene>
<sequence length="291" mass="31665">MEKKYVSNMKEGIATRVNLEESGAKCDGSPKVCNSSPLVSPTATINMPRGLYNIDVAATFRVPLTTVVDLRMLIKCIKDDKHDELLSRMTNDDRMVILDALGTICNSIKADNTNAVNSKADLVDILNIGIPSLTRDGFTKETIRVEYEWQPPRCDLCKIFGHVHDRCPNKVVSPPIVTTSNVVTPAVEKTNDGFQMFAGMSVKQNARYEPKVTTSAPKKGATNVGNPSASSSMLKTTGNSSKKDNIPTSNSYSFLNDDEEEEEEDVVNVYDETTNLSTKTAGSSPFTAAVG</sequence>
<feature type="compositionally biased region" description="Acidic residues" evidence="1">
    <location>
        <begin position="256"/>
        <end position="266"/>
    </location>
</feature>
<comment type="caution">
    <text evidence="2">The sequence shown here is derived from an EMBL/GenBank/DDBJ whole genome shotgun (WGS) entry which is preliminary data.</text>
</comment>
<feature type="compositionally biased region" description="Polar residues" evidence="1">
    <location>
        <begin position="223"/>
        <end position="254"/>
    </location>
</feature>
<accession>A0ABQ5BHT5</accession>
<reference evidence="2" key="1">
    <citation type="journal article" date="2022" name="Int. J. Mol. Sci.">
        <title>Draft Genome of Tanacetum Coccineum: Genomic Comparison of Closely Related Tanacetum-Family Plants.</title>
        <authorList>
            <person name="Yamashiro T."/>
            <person name="Shiraishi A."/>
            <person name="Nakayama K."/>
            <person name="Satake H."/>
        </authorList>
    </citation>
    <scope>NUCLEOTIDE SEQUENCE</scope>
</reference>
<evidence type="ECO:0000313" key="3">
    <source>
        <dbReference type="Proteomes" id="UP001151760"/>
    </source>
</evidence>
<evidence type="ECO:0000256" key="1">
    <source>
        <dbReference type="SAM" id="MobiDB-lite"/>
    </source>
</evidence>
<keyword evidence="3" id="KW-1185">Reference proteome</keyword>
<dbReference type="EMBL" id="BQNB010013146">
    <property type="protein sequence ID" value="GJT12429.1"/>
    <property type="molecule type" value="Genomic_DNA"/>
</dbReference>
<name>A0ABQ5BHT5_9ASTR</name>
<organism evidence="2 3">
    <name type="scientific">Tanacetum coccineum</name>
    <dbReference type="NCBI Taxonomy" id="301880"/>
    <lineage>
        <taxon>Eukaryota</taxon>
        <taxon>Viridiplantae</taxon>
        <taxon>Streptophyta</taxon>
        <taxon>Embryophyta</taxon>
        <taxon>Tracheophyta</taxon>
        <taxon>Spermatophyta</taxon>
        <taxon>Magnoliopsida</taxon>
        <taxon>eudicotyledons</taxon>
        <taxon>Gunneridae</taxon>
        <taxon>Pentapetalae</taxon>
        <taxon>asterids</taxon>
        <taxon>campanulids</taxon>
        <taxon>Asterales</taxon>
        <taxon>Asteraceae</taxon>
        <taxon>Asteroideae</taxon>
        <taxon>Anthemideae</taxon>
        <taxon>Anthemidinae</taxon>
        <taxon>Tanacetum</taxon>
    </lineage>
</organism>
<evidence type="ECO:0000313" key="2">
    <source>
        <dbReference type="EMBL" id="GJT12429.1"/>
    </source>
</evidence>
<protein>
    <recommendedName>
        <fullName evidence="4">Zinc knuckle CX2CX4HX4C</fullName>
    </recommendedName>
</protein>
<feature type="region of interest" description="Disordered" evidence="1">
    <location>
        <begin position="208"/>
        <end position="266"/>
    </location>
</feature>
<proteinExistence type="predicted"/>
<evidence type="ECO:0008006" key="4">
    <source>
        <dbReference type="Google" id="ProtNLM"/>
    </source>
</evidence>
<reference evidence="2" key="2">
    <citation type="submission" date="2022-01" db="EMBL/GenBank/DDBJ databases">
        <authorList>
            <person name="Yamashiro T."/>
            <person name="Shiraishi A."/>
            <person name="Satake H."/>
            <person name="Nakayama K."/>
        </authorList>
    </citation>
    <scope>NUCLEOTIDE SEQUENCE</scope>
</reference>